<evidence type="ECO:0000256" key="3">
    <source>
        <dbReference type="ARBA" id="ARBA00022723"/>
    </source>
</evidence>
<keyword evidence="3 12" id="KW-0479">Metal-binding</keyword>
<evidence type="ECO:0000256" key="1">
    <source>
        <dbReference type="ARBA" id="ARBA00001962"/>
    </source>
</evidence>
<dbReference type="PROSITE" id="PS51471">
    <property type="entry name" value="FE2OG_OXY"/>
    <property type="match status" value="1"/>
</dbReference>
<sequence length="331" mass="36701">MVVLSQPALGLDQYSLLRTTCKPTASFTEIPEIDLSDPNAQSHIVEACEEFGFFKLVNHRVPIELMTKLEEEALCFFKLSQSEKDKARPPDPLGYGCKNIGSNGDKGWIEYLLLTANPLPIFSQNSESFLAAAKEYVTAVKKLSCEVAELIAEGLKIEPRNAISKLLNDEKSDCCFRVNHYPPCPDLQALGGSGRNMIGFGEHTDPQIISLLRSNNSTGLQICLRDGAWVSVPPDAAAIFVNVGDSLQVMSNGRFKSVKHKVVADSNRERVSMIYFGGPPLSEKIAPLPEVLGDGEESLYKEFTWWEYKTAAYKTRLADYRLGPFEKNQNS</sequence>
<dbReference type="Pfam" id="PF03171">
    <property type="entry name" value="2OG-FeII_Oxy"/>
    <property type="match status" value="1"/>
</dbReference>
<proteinExistence type="evidence at transcript level"/>
<comment type="pathway">
    <text evidence="7">Plant hormone biosynthesis; gibberellin biosynthesis.</text>
</comment>
<evidence type="ECO:0000313" key="14">
    <source>
        <dbReference type="EMBL" id="AUB30295.1"/>
    </source>
</evidence>
<comment type="cofactor">
    <cofactor evidence="1">
        <name>Fe cation</name>
        <dbReference type="ChEBI" id="CHEBI:24875"/>
    </cofactor>
</comment>
<dbReference type="InterPro" id="IPR027443">
    <property type="entry name" value="IPNS-like_sf"/>
</dbReference>
<dbReference type="Gene3D" id="2.60.120.330">
    <property type="entry name" value="B-lactam Antibiotic, Isopenicillin N Synthase, Chain"/>
    <property type="match status" value="1"/>
</dbReference>
<comment type="catalytic activity">
    <reaction evidence="8">
        <text>gibberellin A1 + 2-oxoglutarate + O2 = gibberellin A8 + succinate + CO2</text>
        <dbReference type="Rhea" id="RHEA:15005"/>
        <dbReference type="ChEBI" id="CHEBI:15379"/>
        <dbReference type="ChEBI" id="CHEBI:16526"/>
        <dbReference type="ChEBI" id="CHEBI:16810"/>
        <dbReference type="ChEBI" id="CHEBI:30031"/>
        <dbReference type="ChEBI" id="CHEBI:58524"/>
        <dbReference type="ChEBI" id="CHEBI:58594"/>
        <dbReference type="EC" id="1.14.11.13"/>
    </reaction>
</comment>
<reference evidence="14" key="1">
    <citation type="submission" date="2017-08" db="EMBL/GenBank/DDBJ databases">
        <title>Luffa aegyptiaca gibberellin 2-beta-dioxygenase 8-like.</title>
        <authorList>
            <person name="Zhu H."/>
        </authorList>
    </citation>
    <scope>NUCLEOTIDE SEQUENCE</scope>
</reference>
<evidence type="ECO:0000256" key="5">
    <source>
        <dbReference type="ARBA" id="ARBA00023002"/>
    </source>
</evidence>
<feature type="domain" description="Fe2OG dioxygenase" evidence="13">
    <location>
        <begin position="171"/>
        <end position="279"/>
    </location>
</feature>
<evidence type="ECO:0000256" key="6">
    <source>
        <dbReference type="ARBA" id="ARBA00023004"/>
    </source>
</evidence>
<evidence type="ECO:0000256" key="12">
    <source>
        <dbReference type="RuleBase" id="RU003682"/>
    </source>
</evidence>
<dbReference type="AlphaFoldDB" id="A0A2H4V3T7"/>
<name>A0A2H4V3T7_LUFAE</name>
<evidence type="ECO:0000256" key="9">
    <source>
        <dbReference type="ARBA" id="ARBA00055835"/>
    </source>
</evidence>
<comment type="pathway">
    <text evidence="2">Hormone biosynthesis.</text>
</comment>
<evidence type="ECO:0000259" key="13">
    <source>
        <dbReference type="PROSITE" id="PS51471"/>
    </source>
</evidence>
<dbReference type="InterPro" id="IPR026992">
    <property type="entry name" value="DIOX_N"/>
</dbReference>
<comment type="function">
    <text evidence="9">Catalyzes the 2-beta-hydroxylation of several biologically active gibberellins, leading to the homeostatic regulation of their endogenous level. Catabolism of gibberellins (GAs) plays a central role in plant development. Converts GA9/GA20 to GA51/GA29 and GA4/GA1 to GA34/GA8.</text>
</comment>
<evidence type="ECO:0000256" key="8">
    <source>
        <dbReference type="ARBA" id="ARBA00052204"/>
    </source>
</evidence>
<comment type="similarity">
    <text evidence="10">Belongs to the iron/ascorbate-dependent oxidoreductase family. GA2OX subfamily.</text>
</comment>
<accession>A0A2H4V3T7</accession>
<evidence type="ECO:0000256" key="10">
    <source>
        <dbReference type="ARBA" id="ARBA00061282"/>
    </source>
</evidence>
<organism evidence="14">
    <name type="scientific">Luffa aegyptiaca</name>
    <name type="common">Sponge gourd</name>
    <name type="synonym">Luffa cylindrica</name>
    <dbReference type="NCBI Taxonomy" id="3670"/>
    <lineage>
        <taxon>Eukaryota</taxon>
        <taxon>Viridiplantae</taxon>
        <taxon>Streptophyta</taxon>
        <taxon>Embryophyta</taxon>
        <taxon>Tracheophyta</taxon>
        <taxon>Spermatophyta</taxon>
        <taxon>Magnoliopsida</taxon>
        <taxon>eudicotyledons</taxon>
        <taxon>Gunneridae</taxon>
        <taxon>Pentapetalae</taxon>
        <taxon>rosids</taxon>
        <taxon>fabids</taxon>
        <taxon>Cucurbitales</taxon>
        <taxon>Cucurbitaceae</taxon>
        <taxon>Sicyoeae</taxon>
        <taxon>Luffa</taxon>
    </lineage>
</organism>
<dbReference type="EMBL" id="MF678593">
    <property type="protein sequence ID" value="AUB30295.1"/>
    <property type="molecule type" value="mRNA"/>
</dbReference>
<protein>
    <recommendedName>
        <fullName evidence="11">gibberellin 2beta-dioxygenase</fullName>
        <ecNumber evidence="11">1.14.11.13</ecNumber>
    </recommendedName>
</protein>
<dbReference type="GO" id="GO:0046872">
    <property type="term" value="F:metal ion binding"/>
    <property type="evidence" value="ECO:0007669"/>
    <property type="project" value="UniProtKB-KW"/>
</dbReference>
<dbReference type="InterPro" id="IPR050231">
    <property type="entry name" value="Iron_ascorbate_oxido_reductase"/>
</dbReference>
<keyword evidence="5 12" id="KW-0560">Oxidoreductase</keyword>
<dbReference type="Pfam" id="PF14226">
    <property type="entry name" value="DIOX_N"/>
    <property type="match status" value="1"/>
</dbReference>
<dbReference type="SUPFAM" id="SSF51197">
    <property type="entry name" value="Clavaminate synthase-like"/>
    <property type="match status" value="1"/>
</dbReference>
<dbReference type="InterPro" id="IPR044861">
    <property type="entry name" value="IPNS-like_FE2OG_OXY"/>
</dbReference>
<dbReference type="FunFam" id="2.60.120.330:FF:000014">
    <property type="entry name" value="Gibberellin 2-beta-dioxygenase 1"/>
    <property type="match status" value="1"/>
</dbReference>
<keyword evidence="6 12" id="KW-0408">Iron</keyword>
<dbReference type="InterPro" id="IPR005123">
    <property type="entry name" value="Oxoglu/Fe-dep_dioxygenase_dom"/>
</dbReference>
<keyword evidence="4 14" id="KW-0223">Dioxygenase</keyword>
<evidence type="ECO:0000256" key="11">
    <source>
        <dbReference type="ARBA" id="ARBA00066708"/>
    </source>
</evidence>
<evidence type="ECO:0000256" key="7">
    <source>
        <dbReference type="ARBA" id="ARBA00037909"/>
    </source>
</evidence>
<evidence type="ECO:0000256" key="4">
    <source>
        <dbReference type="ARBA" id="ARBA00022964"/>
    </source>
</evidence>
<evidence type="ECO:0000256" key="2">
    <source>
        <dbReference type="ARBA" id="ARBA00004972"/>
    </source>
</evidence>
<dbReference type="PANTHER" id="PTHR47990">
    <property type="entry name" value="2-OXOGLUTARATE (2OG) AND FE(II)-DEPENDENT OXYGENASE SUPERFAMILY PROTEIN-RELATED"/>
    <property type="match status" value="1"/>
</dbReference>
<dbReference type="EC" id="1.14.11.13" evidence="11"/>
<dbReference type="GO" id="GO:0045543">
    <property type="term" value="F:gibberellin 2-beta-dioxygenase activity"/>
    <property type="evidence" value="ECO:0007669"/>
    <property type="project" value="UniProtKB-EC"/>
</dbReference>